<keyword evidence="2" id="KW-0812">Transmembrane</keyword>
<proteinExistence type="predicted"/>
<evidence type="ECO:0000256" key="2">
    <source>
        <dbReference type="SAM" id="Phobius"/>
    </source>
</evidence>
<sequence length="152" mass="17452">MLYTWLRVVRLQHKAVILLPIILTGLVGFSYIKEWVPAWGVALMAFLSTLIPSIAEALDIQTHVHELERLAAEYKALQDRFRRLARITALGDVDEAEQELAELMDRMDTARNTSITPPQRYFESARRQIEGGHYDFAVDLQAEENPSRKKSE</sequence>
<reference evidence="3 4" key="1">
    <citation type="submission" date="2017-04" db="EMBL/GenBank/DDBJ databases">
        <title>Kefir bacterial isolates.</title>
        <authorList>
            <person name="Kim Y."/>
            <person name="Blasche S."/>
            <person name="Patil K.R."/>
        </authorList>
    </citation>
    <scope>NUCLEOTIDE SEQUENCE [LARGE SCALE GENOMIC DNA]</scope>
    <source>
        <strain evidence="3 4">KR-2</strain>
    </source>
</reference>
<accession>A0A270BLW3</accession>
<dbReference type="AlphaFoldDB" id="A0A270BLW3"/>
<organism evidence="3 4">
    <name type="scientific">Acetobacter syzygii</name>
    <dbReference type="NCBI Taxonomy" id="146476"/>
    <lineage>
        <taxon>Bacteria</taxon>
        <taxon>Pseudomonadati</taxon>
        <taxon>Pseudomonadota</taxon>
        <taxon>Alphaproteobacteria</taxon>
        <taxon>Acetobacterales</taxon>
        <taxon>Acetobacteraceae</taxon>
        <taxon>Acetobacter</taxon>
    </lineage>
</organism>
<dbReference type="Proteomes" id="UP000216033">
    <property type="component" value="Unassembled WGS sequence"/>
</dbReference>
<comment type="caution">
    <text evidence="3">The sequence shown here is derived from an EMBL/GenBank/DDBJ whole genome shotgun (WGS) entry which is preliminary data.</text>
</comment>
<keyword evidence="2" id="KW-1133">Transmembrane helix</keyword>
<evidence type="ECO:0000313" key="3">
    <source>
        <dbReference type="EMBL" id="PAL26032.1"/>
    </source>
</evidence>
<name>A0A270BLW3_9PROT</name>
<dbReference type="EMBL" id="NDFP01000006">
    <property type="protein sequence ID" value="PAL26032.1"/>
    <property type="molecule type" value="Genomic_DNA"/>
</dbReference>
<keyword evidence="2" id="KW-0472">Membrane</keyword>
<keyword evidence="4" id="KW-1185">Reference proteome</keyword>
<keyword evidence="1" id="KW-0175">Coiled coil</keyword>
<evidence type="ECO:0000256" key="1">
    <source>
        <dbReference type="SAM" id="Coils"/>
    </source>
</evidence>
<feature type="transmembrane region" description="Helical" evidence="2">
    <location>
        <begin position="15"/>
        <end position="32"/>
    </location>
</feature>
<feature type="coiled-coil region" evidence="1">
    <location>
        <begin position="60"/>
        <end position="113"/>
    </location>
</feature>
<protein>
    <submittedName>
        <fullName evidence="3">Uncharacterized protein</fullName>
    </submittedName>
</protein>
<gene>
    <name evidence="3" type="ORF">B9K05_07985</name>
</gene>
<feature type="transmembrane region" description="Helical" evidence="2">
    <location>
        <begin position="38"/>
        <end position="58"/>
    </location>
</feature>
<evidence type="ECO:0000313" key="4">
    <source>
        <dbReference type="Proteomes" id="UP000216033"/>
    </source>
</evidence>